<comment type="caution">
    <text evidence="10">The sequence shown here is derived from an EMBL/GenBank/DDBJ whole genome shotgun (WGS) entry which is preliminary data.</text>
</comment>
<evidence type="ECO:0000256" key="6">
    <source>
        <dbReference type="ARBA" id="ARBA00022631"/>
    </source>
</evidence>
<protein>
    <recommendedName>
        <fullName evidence="5">hydroxyisourate hydrolase</fullName>
        <ecNumber evidence="5">3.5.2.17</ecNumber>
    </recommendedName>
</protein>
<dbReference type="Proteomes" id="UP000324797">
    <property type="component" value="Unassembled WGS sequence"/>
</dbReference>
<feature type="compositionally biased region" description="Low complexity" evidence="8">
    <location>
        <begin position="28"/>
        <end position="42"/>
    </location>
</feature>
<comment type="catalytic activity">
    <reaction evidence="1">
        <text>5-hydroxyisourate + H2O = 5-hydroxy-2-oxo-4-ureido-2,5-dihydro-1H-imidazole-5-carboxylate + H(+)</text>
        <dbReference type="Rhea" id="RHEA:23736"/>
        <dbReference type="ChEBI" id="CHEBI:15377"/>
        <dbReference type="ChEBI" id="CHEBI:15378"/>
        <dbReference type="ChEBI" id="CHEBI:18072"/>
        <dbReference type="ChEBI" id="CHEBI:58639"/>
        <dbReference type="EC" id="3.5.2.17"/>
    </reaction>
</comment>
<dbReference type="AlphaFoldDB" id="A0A5S4YST2"/>
<dbReference type="Gene3D" id="2.60.40.180">
    <property type="entry name" value="Transthyretin/hydroxyisourate hydrolase domain"/>
    <property type="match status" value="1"/>
</dbReference>
<organism evidence="10 11">
    <name type="scientific">Bradyrhizobium hipponense</name>
    <dbReference type="NCBI Taxonomy" id="2605638"/>
    <lineage>
        <taxon>Bacteria</taxon>
        <taxon>Pseudomonadati</taxon>
        <taxon>Pseudomonadota</taxon>
        <taxon>Alphaproteobacteria</taxon>
        <taxon>Hyphomicrobiales</taxon>
        <taxon>Nitrobacteraceae</taxon>
        <taxon>Bradyrhizobium</taxon>
    </lineage>
</organism>
<comment type="subunit">
    <text evidence="4">Homotetramer.</text>
</comment>
<reference evidence="10 11" key="1">
    <citation type="submission" date="2019-08" db="EMBL/GenBank/DDBJ databases">
        <title>Bradyrhizobium hipponensis sp. nov., a rhizobium isolated from a Lupinus angustifolius root nodule in Tunisia.</title>
        <authorList>
            <person name="Off K."/>
            <person name="Rejili M."/>
            <person name="Mars M."/>
            <person name="Brachmann A."/>
            <person name="Marin M."/>
        </authorList>
    </citation>
    <scope>NUCLEOTIDE SEQUENCE [LARGE SCALE GENOMIC DNA]</scope>
    <source>
        <strain evidence="11">aSej3</strain>
    </source>
</reference>
<keyword evidence="6" id="KW-0659">Purine metabolism</keyword>
<evidence type="ECO:0000313" key="11">
    <source>
        <dbReference type="Proteomes" id="UP000324797"/>
    </source>
</evidence>
<evidence type="ECO:0000313" key="10">
    <source>
        <dbReference type="EMBL" id="TYO66734.1"/>
    </source>
</evidence>
<evidence type="ECO:0000256" key="5">
    <source>
        <dbReference type="ARBA" id="ARBA00012609"/>
    </source>
</evidence>
<keyword evidence="11" id="KW-1185">Reference proteome</keyword>
<evidence type="ECO:0000256" key="2">
    <source>
        <dbReference type="ARBA" id="ARBA00002704"/>
    </source>
</evidence>
<comment type="similarity">
    <text evidence="3">Belongs to the transthyretin family. 5-hydroxyisourate hydrolase subfamily.</text>
</comment>
<dbReference type="InterPro" id="IPR036817">
    <property type="entry name" value="Transthyretin/HIU_hydrolase_sf"/>
</dbReference>
<dbReference type="PANTHER" id="PTHR10395:SF7">
    <property type="entry name" value="5-HYDROXYISOURATE HYDROLASE"/>
    <property type="match status" value="1"/>
</dbReference>
<name>A0A5S4YST2_9BRAD</name>
<accession>A0A5S4YST2</accession>
<evidence type="ECO:0000256" key="7">
    <source>
        <dbReference type="ARBA" id="ARBA00022801"/>
    </source>
</evidence>
<feature type="region of interest" description="Disordered" evidence="8">
    <location>
        <begin position="1"/>
        <end position="42"/>
    </location>
</feature>
<dbReference type="EMBL" id="VSTH01000028">
    <property type="protein sequence ID" value="TYO66734.1"/>
    <property type="molecule type" value="Genomic_DNA"/>
</dbReference>
<evidence type="ECO:0000256" key="8">
    <source>
        <dbReference type="SAM" id="MobiDB-lite"/>
    </source>
</evidence>
<dbReference type="EC" id="3.5.2.17" evidence="5"/>
<dbReference type="GO" id="GO:0006144">
    <property type="term" value="P:purine nucleobase metabolic process"/>
    <property type="evidence" value="ECO:0007669"/>
    <property type="project" value="UniProtKB-KW"/>
</dbReference>
<dbReference type="InterPro" id="IPR023416">
    <property type="entry name" value="Transthyretin/HIU_hydrolase_d"/>
</dbReference>
<dbReference type="GO" id="GO:0033971">
    <property type="term" value="F:hydroxyisourate hydrolase activity"/>
    <property type="evidence" value="ECO:0007669"/>
    <property type="project" value="UniProtKB-EC"/>
</dbReference>
<sequence>MRTSRAARPRYGRWARPRRARTKRARPAPEARSSPPGPAAARALAERPCFRLPWPLAHRRNGKVAGGISIHAVDVASGRPAQGLRIEIWRIDPEQLRIAEGRLGANGVLDHPVAHGAGVTAGVYEVLFHLGEFFADSAGFLTVTPFRFRITDIDEHFHLPLKFTRWGYSLFRGA</sequence>
<gene>
    <name evidence="10" type="ORF">FXV83_09750</name>
</gene>
<dbReference type="PANTHER" id="PTHR10395">
    <property type="entry name" value="URICASE AND TRANSTHYRETIN-RELATED"/>
    <property type="match status" value="1"/>
</dbReference>
<dbReference type="SUPFAM" id="SSF49472">
    <property type="entry name" value="Transthyretin (synonym: prealbumin)"/>
    <property type="match status" value="1"/>
</dbReference>
<keyword evidence="7 10" id="KW-0378">Hydrolase</keyword>
<feature type="domain" description="Transthyretin/hydroxyisourate hydrolase" evidence="9">
    <location>
        <begin position="68"/>
        <end position="173"/>
    </location>
</feature>
<feature type="compositionally biased region" description="Basic residues" evidence="8">
    <location>
        <begin position="1"/>
        <end position="26"/>
    </location>
</feature>
<evidence type="ECO:0000256" key="3">
    <source>
        <dbReference type="ARBA" id="ARBA00009850"/>
    </source>
</evidence>
<proteinExistence type="inferred from homology"/>
<dbReference type="InterPro" id="IPR014306">
    <property type="entry name" value="Hydroxyisourate_hydrolase"/>
</dbReference>
<dbReference type="CDD" id="cd05822">
    <property type="entry name" value="TLP_HIUase"/>
    <property type="match status" value="1"/>
</dbReference>
<dbReference type="Pfam" id="PF00576">
    <property type="entry name" value="Transthyretin"/>
    <property type="match status" value="1"/>
</dbReference>
<evidence type="ECO:0000259" key="9">
    <source>
        <dbReference type="Pfam" id="PF00576"/>
    </source>
</evidence>
<evidence type="ECO:0000256" key="4">
    <source>
        <dbReference type="ARBA" id="ARBA00011881"/>
    </source>
</evidence>
<evidence type="ECO:0000256" key="1">
    <source>
        <dbReference type="ARBA" id="ARBA00001043"/>
    </source>
</evidence>
<comment type="function">
    <text evidence="2">Catalyzes the hydrolysis of 5-hydroxyisourate (HIU) to 2-oxo-4-hydroxy-4-carboxy-5-ureidoimidazoline (OHCU).</text>
</comment>